<evidence type="ECO:0008006" key="2">
    <source>
        <dbReference type="Google" id="ProtNLM"/>
    </source>
</evidence>
<gene>
    <name evidence="1" type="ORF">LCGC14_2066950</name>
</gene>
<dbReference type="InterPro" id="IPR015422">
    <property type="entry name" value="PyrdxlP-dep_Trfase_small"/>
</dbReference>
<protein>
    <recommendedName>
        <fullName evidence="2">Aminotransferase class I/classII domain-containing protein</fullName>
    </recommendedName>
</protein>
<evidence type="ECO:0000313" key="1">
    <source>
        <dbReference type="EMBL" id="KKL74234.1"/>
    </source>
</evidence>
<sequence length="59" mass="6538">SVLIEPGAEFFAHPQEGLRTYRLGYSSIPQDAIPEGIAMIRRAIDGFAQPPARPCENWP</sequence>
<dbReference type="AlphaFoldDB" id="A0A0F9EJM2"/>
<organism evidence="1">
    <name type="scientific">marine sediment metagenome</name>
    <dbReference type="NCBI Taxonomy" id="412755"/>
    <lineage>
        <taxon>unclassified sequences</taxon>
        <taxon>metagenomes</taxon>
        <taxon>ecological metagenomes</taxon>
    </lineage>
</organism>
<reference evidence="1" key="1">
    <citation type="journal article" date="2015" name="Nature">
        <title>Complex archaea that bridge the gap between prokaryotes and eukaryotes.</title>
        <authorList>
            <person name="Spang A."/>
            <person name="Saw J.H."/>
            <person name="Jorgensen S.L."/>
            <person name="Zaremba-Niedzwiedzka K."/>
            <person name="Martijn J."/>
            <person name="Lind A.E."/>
            <person name="van Eijk R."/>
            <person name="Schleper C."/>
            <person name="Guy L."/>
            <person name="Ettema T.J."/>
        </authorList>
    </citation>
    <scope>NUCLEOTIDE SEQUENCE</scope>
</reference>
<feature type="non-terminal residue" evidence="1">
    <location>
        <position position="1"/>
    </location>
</feature>
<dbReference type="Gene3D" id="3.90.1150.10">
    <property type="entry name" value="Aspartate Aminotransferase, domain 1"/>
    <property type="match status" value="1"/>
</dbReference>
<comment type="caution">
    <text evidence="1">The sequence shown here is derived from an EMBL/GenBank/DDBJ whole genome shotgun (WGS) entry which is preliminary data.</text>
</comment>
<proteinExistence type="predicted"/>
<accession>A0A0F9EJM2</accession>
<dbReference type="EMBL" id="LAZR01024720">
    <property type="protein sequence ID" value="KKL74234.1"/>
    <property type="molecule type" value="Genomic_DNA"/>
</dbReference>
<name>A0A0F9EJM2_9ZZZZ</name>